<comment type="caution">
    <text evidence="2">The sequence shown here is derived from an EMBL/GenBank/DDBJ whole genome shotgun (WGS) entry which is preliminary data.</text>
</comment>
<gene>
    <name evidence="2" type="ORF">ERJ68_08475</name>
</gene>
<dbReference type="PANTHER" id="PTHR42773">
    <property type="entry name" value="METALLO-BETA-LACTAMASE-RELATED"/>
    <property type="match status" value="1"/>
</dbReference>
<dbReference type="InterPro" id="IPR036866">
    <property type="entry name" value="RibonucZ/Hydroxyglut_hydro"/>
</dbReference>
<protein>
    <submittedName>
        <fullName evidence="2">MBL fold metallo-hydrolase</fullName>
    </submittedName>
</protein>
<dbReference type="Pfam" id="PF13370">
    <property type="entry name" value="Fer4_13"/>
    <property type="match status" value="1"/>
</dbReference>
<feature type="domain" description="Metallo-beta-lactamase" evidence="1">
    <location>
        <begin position="101"/>
        <end position="270"/>
    </location>
</feature>
<dbReference type="Proteomes" id="UP000315454">
    <property type="component" value="Unassembled WGS sequence"/>
</dbReference>
<keyword evidence="2" id="KW-0378">Hydrolase</keyword>
<proteinExistence type="predicted"/>
<dbReference type="EMBL" id="SRMN01000155">
    <property type="protein sequence ID" value="TGH19226.1"/>
    <property type="molecule type" value="Genomic_DNA"/>
</dbReference>
<dbReference type="Gene3D" id="3.60.15.10">
    <property type="entry name" value="Ribonuclease Z/Hydroxyacylglutathione hydrolase-like"/>
    <property type="match status" value="1"/>
</dbReference>
<dbReference type="PANTHER" id="PTHR42773:SF1">
    <property type="entry name" value="METALLO-BETA-LACTAMASE FAMILY PROTEIN"/>
    <property type="match status" value="1"/>
</dbReference>
<dbReference type="GO" id="GO:0016787">
    <property type="term" value="F:hydrolase activity"/>
    <property type="evidence" value="ECO:0007669"/>
    <property type="project" value="UniProtKB-KW"/>
</dbReference>
<dbReference type="InterPro" id="IPR001279">
    <property type="entry name" value="Metallo-B-lactamas"/>
</dbReference>
<evidence type="ECO:0000259" key="1">
    <source>
        <dbReference type="SMART" id="SM00849"/>
    </source>
</evidence>
<name>A0A524RRU7_9CHRO</name>
<accession>A0A524RRU7</accession>
<evidence type="ECO:0000313" key="3">
    <source>
        <dbReference type="Proteomes" id="UP000315454"/>
    </source>
</evidence>
<dbReference type="SMART" id="SM00849">
    <property type="entry name" value="Lactamase_B"/>
    <property type="match status" value="1"/>
</dbReference>
<reference evidence="2 3" key="1">
    <citation type="journal article" date="2019" name="mSystems">
        <title>Life at home and on the roam: Genomic adaptions reflect the dual lifestyle of an intracellular, facultative symbiont.</title>
        <authorList>
            <person name="Burgsdorf I."/>
        </authorList>
    </citation>
    <scope>NUCLEOTIDE SEQUENCE [LARGE SCALE GENOMIC DNA]</scope>
    <source>
        <strain evidence="2">277cI</strain>
    </source>
</reference>
<dbReference type="SUPFAM" id="SSF54862">
    <property type="entry name" value="4Fe-4S ferredoxins"/>
    <property type="match status" value="1"/>
</dbReference>
<sequence length="297" mass="32481">MSATAALPGQQPGPFYVDARCIDCGTCWGFDPDHFGRGDGHARVHCQPRGDVEQRQALLALQACPVAAIQAPSPLRRRIPPDGFPALICRRPGWAAQASFGASSYLVVRRNADGQPDNLLIDSPRFNGLLARRLALLGGVQRILLTHRDDVADHGAFARHFGATRLLHRADREQATATVEQWVYGEDAFNLDDTLRVIPTPGHTPGSLCFLFDRQVLFSGDHCWWRRGAAPGDDGYLGASQQYCWGDWAQQLISLERLRSLDVRWLLPGHGERHCFAPGAFSAAVATALAQLQGNSG</sequence>
<dbReference type="Gene3D" id="3.30.70.20">
    <property type="match status" value="1"/>
</dbReference>
<dbReference type="AlphaFoldDB" id="A0A524RRU7"/>
<dbReference type="SUPFAM" id="SSF56281">
    <property type="entry name" value="Metallo-hydrolase/oxidoreductase"/>
    <property type="match status" value="1"/>
</dbReference>
<evidence type="ECO:0000313" key="2">
    <source>
        <dbReference type="EMBL" id="TGH19226.1"/>
    </source>
</evidence>
<dbReference type="Pfam" id="PF00753">
    <property type="entry name" value="Lactamase_B"/>
    <property type="match status" value="1"/>
</dbReference>
<organism evidence="2 3">
    <name type="scientific">Aphanocapsa feldmannii 277cI</name>
    <dbReference type="NCBI Taxonomy" id="2507554"/>
    <lineage>
        <taxon>Bacteria</taxon>
        <taxon>Bacillati</taxon>
        <taxon>Cyanobacteriota</taxon>
        <taxon>Cyanophyceae</taxon>
        <taxon>Oscillatoriophycideae</taxon>
        <taxon>Chroococcales</taxon>
        <taxon>Microcystaceae</taxon>
        <taxon>Aphanocapsa</taxon>
    </lineage>
</organism>